<evidence type="ECO:0000313" key="3">
    <source>
        <dbReference type="Proteomes" id="UP001167871"/>
    </source>
</evidence>
<gene>
    <name evidence="2" type="ORF">QVO10_01795</name>
</gene>
<name>A0ABT7X214_9BACE</name>
<feature type="region of interest" description="Disordered" evidence="1">
    <location>
        <begin position="78"/>
        <end position="111"/>
    </location>
</feature>
<accession>A0ABT7X214</accession>
<feature type="region of interest" description="Disordered" evidence="1">
    <location>
        <begin position="1"/>
        <end position="31"/>
    </location>
</feature>
<reference evidence="2" key="1">
    <citation type="submission" date="2023-06" db="EMBL/GenBank/DDBJ databases">
        <authorList>
            <person name="Zeman M."/>
            <person name="Kubasova T."/>
            <person name="Jahodarova E."/>
            <person name="Nykrynova M."/>
            <person name="Rychlik I."/>
        </authorList>
    </citation>
    <scope>NUCLEOTIDE SEQUENCE</scope>
    <source>
        <strain evidence="2">84_SSukc20</strain>
    </source>
</reference>
<protein>
    <submittedName>
        <fullName evidence="2">Uncharacterized protein</fullName>
    </submittedName>
</protein>
<dbReference type="RefSeq" id="WP_301638933.1">
    <property type="nucleotide sequence ID" value="NZ_JAUEII010000002.1"/>
</dbReference>
<dbReference type="Proteomes" id="UP001167871">
    <property type="component" value="Unassembled WGS sequence"/>
</dbReference>
<evidence type="ECO:0000313" key="2">
    <source>
        <dbReference type="EMBL" id="MDN0048130.1"/>
    </source>
</evidence>
<keyword evidence="3" id="KW-1185">Reference proteome</keyword>
<organism evidence="2 3">
    <name type="scientific">Bacteroides gallinaceum</name>
    <dbReference type="NCBI Taxonomy" id="1462571"/>
    <lineage>
        <taxon>Bacteria</taxon>
        <taxon>Pseudomonadati</taxon>
        <taxon>Bacteroidota</taxon>
        <taxon>Bacteroidia</taxon>
        <taxon>Bacteroidales</taxon>
        <taxon>Bacteroidaceae</taxon>
        <taxon>Bacteroides</taxon>
    </lineage>
</organism>
<comment type="caution">
    <text evidence="2">The sequence shown here is derived from an EMBL/GenBank/DDBJ whole genome shotgun (WGS) entry which is preliminary data.</text>
</comment>
<sequence>MEIQSQVVMKDANNPPAKRKKPVPMAMQRAKDETAIPTTSFIVEAARADAIPILSEKAALPLERRCLKIRLTDRECGQNSRQCASPRLQGKNKGRMPCPSTQTKIRWKLGS</sequence>
<dbReference type="EMBL" id="JAUEII010000002">
    <property type="protein sequence ID" value="MDN0048130.1"/>
    <property type="molecule type" value="Genomic_DNA"/>
</dbReference>
<proteinExistence type="predicted"/>
<reference evidence="2" key="2">
    <citation type="submission" date="2024-05" db="EMBL/GenBank/DDBJ databases">
        <title>Identification and characterization of horizontal gene transfer across gut microbiota members of farm animals based on homology search.</title>
        <authorList>
            <person name="Schwarzerova J."/>
            <person name="Nykrynova M."/>
            <person name="Jureckova K."/>
            <person name="Cejkova D."/>
            <person name="Rychlik I."/>
        </authorList>
    </citation>
    <scope>NUCLEOTIDE SEQUENCE</scope>
    <source>
        <strain evidence="2">84_SSukc20</strain>
    </source>
</reference>
<evidence type="ECO:0000256" key="1">
    <source>
        <dbReference type="SAM" id="MobiDB-lite"/>
    </source>
</evidence>